<dbReference type="AlphaFoldDB" id="A0A0E9RKN5"/>
<feature type="region of interest" description="Disordered" evidence="1">
    <location>
        <begin position="22"/>
        <end position="44"/>
    </location>
</feature>
<reference evidence="2" key="1">
    <citation type="submission" date="2014-11" db="EMBL/GenBank/DDBJ databases">
        <authorList>
            <person name="Amaro Gonzalez C."/>
        </authorList>
    </citation>
    <scope>NUCLEOTIDE SEQUENCE</scope>
</reference>
<name>A0A0E9RKN5_ANGAN</name>
<proteinExistence type="predicted"/>
<dbReference type="EMBL" id="GBXM01079225">
    <property type="protein sequence ID" value="JAH29352.1"/>
    <property type="molecule type" value="Transcribed_RNA"/>
</dbReference>
<evidence type="ECO:0000313" key="2">
    <source>
        <dbReference type="EMBL" id="JAH29352.1"/>
    </source>
</evidence>
<organism evidence="2">
    <name type="scientific">Anguilla anguilla</name>
    <name type="common">European freshwater eel</name>
    <name type="synonym">Muraena anguilla</name>
    <dbReference type="NCBI Taxonomy" id="7936"/>
    <lineage>
        <taxon>Eukaryota</taxon>
        <taxon>Metazoa</taxon>
        <taxon>Chordata</taxon>
        <taxon>Craniata</taxon>
        <taxon>Vertebrata</taxon>
        <taxon>Euteleostomi</taxon>
        <taxon>Actinopterygii</taxon>
        <taxon>Neopterygii</taxon>
        <taxon>Teleostei</taxon>
        <taxon>Anguilliformes</taxon>
        <taxon>Anguillidae</taxon>
        <taxon>Anguilla</taxon>
    </lineage>
</organism>
<sequence>MRGLYTVTTFYFIRHSNKHQGCNNNNNKTVKENEFPFTENGKQH</sequence>
<protein>
    <submittedName>
        <fullName evidence="2">Uncharacterized protein</fullName>
    </submittedName>
</protein>
<evidence type="ECO:0000256" key="1">
    <source>
        <dbReference type="SAM" id="MobiDB-lite"/>
    </source>
</evidence>
<reference evidence="2" key="2">
    <citation type="journal article" date="2015" name="Fish Shellfish Immunol.">
        <title>Early steps in the European eel (Anguilla anguilla)-Vibrio vulnificus interaction in the gills: Role of the RtxA13 toxin.</title>
        <authorList>
            <person name="Callol A."/>
            <person name="Pajuelo D."/>
            <person name="Ebbesson L."/>
            <person name="Teles M."/>
            <person name="MacKenzie S."/>
            <person name="Amaro C."/>
        </authorList>
    </citation>
    <scope>NUCLEOTIDE SEQUENCE</scope>
</reference>
<accession>A0A0E9RKN5</accession>